<feature type="transmembrane region" description="Helical" evidence="1">
    <location>
        <begin position="77"/>
        <end position="99"/>
    </location>
</feature>
<dbReference type="Proteomes" id="UP001202328">
    <property type="component" value="Unassembled WGS sequence"/>
</dbReference>
<evidence type="ECO:0000313" key="2">
    <source>
        <dbReference type="EMBL" id="KAI3865442.1"/>
    </source>
</evidence>
<keyword evidence="1" id="KW-0812">Transmembrane</keyword>
<keyword evidence="3" id="KW-1185">Reference proteome</keyword>
<reference evidence="2" key="1">
    <citation type="submission" date="2022-04" db="EMBL/GenBank/DDBJ databases">
        <title>A functionally conserved STORR gene fusion in Papaver species that diverged 16.8 million years ago.</title>
        <authorList>
            <person name="Catania T."/>
        </authorList>
    </citation>
    <scope>NUCLEOTIDE SEQUENCE</scope>
    <source>
        <strain evidence="2">S-188037</strain>
    </source>
</reference>
<keyword evidence="1" id="KW-0472">Membrane</keyword>
<organism evidence="2 3">
    <name type="scientific">Papaver atlanticum</name>
    <dbReference type="NCBI Taxonomy" id="357466"/>
    <lineage>
        <taxon>Eukaryota</taxon>
        <taxon>Viridiplantae</taxon>
        <taxon>Streptophyta</taxon>
        <taxon>Embryophyta</taxon>
        <taxon>Tracheophyta</taxon>
        <taxon>Spermatophyta</taxon>
        <taxon>Magnoliopsida</taxon>
        <taxon>Ranunculales</taxon>
        <taxon>Papaveraceae</taxon>
        <taxon>Papaveroideae</taxon>
        <taxon>Papaver</taxon>
    </lineage>
</organism>
<evidence type="ECO:0000313" key="3">
    <source>
        <dbReference type="Proteomes" id="UP001202328"/>
    </source>
</evidence>
<comment type="caution">
    <text evidence="2">The sequence shown here is derived from an EMBL/GenBank/DDBJ whole genome shotgun (WGS) entry which is preliminary data.</text>
</comment>
<protein>
    <submittedName>
        <fullName evidence="2">Uncharacterized protein</fullName>
    </submittedName>
</protein>
<proteinExistence type="predicted"/>
<evidence type="ECO:0000256" key="1">
    <source>
        <dbReference type="SAM" id="Phobius"/>
    </source>
</evidence>
<gene>
    <name evidence="2" type="ORF">MKW98_025312</name>
</gene>
<keyword evidence="1" id="KW-1133">Transmembrane helix</keyword>
<sequence length="106" mass="11911">MSGGVLMAAYEAREIEGVAGARDLGGSLVGEHGRKKRKRFSFESLPSFYWLKHSAAVELKNTERSLCLLKYVGDFQFVWVLKELMFCFSPVYLFLLNALGKGKSLN</sequence>
<dbReference type="AlphaFoldDB" id="A0AAD4X9Q4"/>
<dbReference type="EMBL" id="JAJJMB010013814">
    <property type="protein sequence ID" value="KAI3865442.1"/>
    <property type="molecule type" value="Genomic_DNA"/>
</dbReference>
<accession>A0AAD4X9Q4</accession>
<name>A0AAD4X9Q4_9MAGN</name>